<dbReference type="PANTHER" id="PTHR45888:SF5">
    <property type="entry name" value="D4, ISOFORM A"/>
    <property type="match status" value="1"/>
</dbReference>
<evidence type="ECO:0000313" key="13">
    <source>
        <dbReference type="EMBL" id="CAF1211209.1"/>
    </source>
</evidence>
<evidence type="ECO:0000256" key="1">
    <source>
        <dbReference type="ARBA" id="ARBA00004123"/>
    </source>
</evidence>
<comment type="similarity">
    <text evidence="2">Belongs to the requiem/DPF family.</text>
</comment>
<name>A0A8S2NV52_9BILA</name>
<feature type="region of interest" description="Disordered" evidence="11">
    <location>
        <begin position="176"/>
        <end position="195"/>
    </location>
</feature>
<dbReference type="EMBL" id="CAJNOK010014749">
    <property type="protein sequence ID" value="CAF1211209.1"/>
    <property type="molecule type" value="Genomic_DNA"/>
</dbReference>
<gene>
    <name evidence="13" type="ORF">OVA965_LOCUS24456</name>
    <name evidence="14" type="ORF">TMI583_LOCUS25175</name>
</gene>
<protein>
    <recommendedName>
        <fullName evidence="12">PHD-type domain-containing protein</fullName>
    </recommendedName>
</protein>
<keyword evidence="8" id="KW-0804">Transcription</keyword>
<keyword evidence="3" id="KW-0479">Metal-binding</keyword>
<dbReference type="SMART" id="SM00249">
    <property type="entry name" value="PHD"/>
    <property type="match status" value="2"/>
</dbReference>
<feature type="region of interest" description="Disordered" evidence="11">
    <location>
        <begin position="231"/>
        <end position="287"/>
    </location>
</feature>
<feature type="compositionally biased region" description="Gly residues" evidence="11">
    <location>
        <begin position="365"/>
        <end position="374"/>
    </location>
</feature>
<dbReference type="GO" id="GO:0008270">
    <property type="term" value="F:zinc ion binding"/>
    <property type="evidence" value="ECO:0007669"/>
    <property type="project" value="UniProtKB-KW"/>
</dbReference>
<evidence type="ECO:0000256" key="6">
    <source>
        <dbReference type="ARBA" id="ARBA00022833"/>
    </source>
</evidence>
<evidence type="ECO:0000256" key="4">
    <source>
        <dbReference type="ARBA" id="ARBA00022737"/>
    </source>
</evidence>
<feature type="domain" description="PHD-type" evidence="12">
    <location>
        <begin position="511"/>
        <end position="571"/>
    </location>
</feature>
<dbReference type="SMART" id="SM00355">
    <property type="entry name" value="ZnF_C2H2"/>
    <property type="match status" value="1"/>
</dbReference>
<evidence type="ECO:0000313" key="15">
    <source>
        <dbReference type="Proteomes" id="UP000682733"/>
    </source>
</evidence>
<dbReference type="InterPro" id="IPR019787">
    <property type="entry name" value="Znf_PHD-finger"/>
</dbReference>
<evidence type="ECO:0000259" key="12">
    <source>
        <dbReference type="PROSITE" id="PS50016"/>
    </source>
</evidence>
<feature type="compositionally biased region" description="Polar residues" evidence="11">
    <location>
        <begin position="338"/>
        <end position="360"/>
    </location>
</feature>
<evidence type="ECO:0000256" key="8">
    <source>
        <dbReference type="ARBA" id="ARBA00023163"/>
    </source>
</evidence>
<dbReference type="Gene3D" id="3.30.40.10">
    <property type="entry name" value="Zinc/RING finger domain, C3HC4 (zinc finger)"/>
    <property type="match status" value="1"/>
</dbReference>
<accession>A0A8S2NV52</accession>
<keyword evidence="7" id="KW-0805">Transcription regulation</keyword>
<feature type="compositionally biased region" description="Polar residues" evidence="11">
    <location>
        <begin position="376"/>
        <end position="388"/>
    </location>
</feature>
<keyword evidence="9" id="KW-0539">Nucleus</keyword>
<dbReference type="CDD" id="cd15530">
    <property type="entry name" value="PHD2_d4"/>
    <property type="match status" value="1"/>
</dbReference>
<dbReference type="InterPro" id="IPR001965">
    <property type="entry name" value="Znf_PHD"/>
</dbReference>
<reference evidence="14" key="1">
    <citation type="submission" date="2021-02" db="EMBL/GenBank/DDBJ databases">
        <authorList>
            <person name="Nowell W R."/>
        </authorList>
    </citation>
    <scope>NUCLEOTIDE SEQUENCE</scope>
</reference>
<dbReference type="PROSITE" id="PS50016">
    <property type="entry name" value="ZF_PHD_2"/>
    <property type="match status" value="2"/>
</dbReference>
<dbReference type="Proteomes" id="UP000682733">
    <property type="component" value="Unassembled WGS sequence"/>
</dbReference>
<keyword evidence="4" id="KW-0677">Repeat</keyword>
<dbReference type="Proteomes" id="UP000677228">
    <property type="component" value="Unassembled WGS sequence"/>
</dbReference>
<dbReference type="Pfam" id="PF14051">
    <property type="entry name" value="DPF1-3_N"/>
    <property type="match status" value="1"/>
</dbReference>
<feature type="domain" description="PHD-type" evidence="12">
    <location>
        <begin position="568"/>
        <end position="618"/>
    </location>
</feature>
<keyword evidence="5 10" id="KW-0863">Zinc-finger</keyword>
<dbReference type="Pfam" id="PF00628">
    <property type="entry name" value="PHD"/>
    <property type="match status" value="2"/>
</dbReference>
<evidence type="ECO:0000256" key="9">
    <source>
        <dbReference type="ARBA" id="ARBA00023242"/>
    </source>
</evidence>
<dbReference type="InterPro" id="IPR025750">
    <property type="entry name" value="DPF1-3_N"/>
</dbReference>
<feature type="compositionally biased region" description="Low complexity" evidence="11">
    <location>
        <begin position="444"/>
        <end position="456"/>
    </location>
</feature>
<feature type="region of interest" description="Disordered" evidence="11">
    <location>
        <begin position="427"/>
        <end position="511"/>
    </location>
</feature>
<dbReference type="EMBL" id="CAJOBA010036283">
    <property type="protein sequence ID" value="CAF4020035.1"/>
    <property type="molecule type" value="Genomic_DNA"/>
</dbReference>
<feature type="compositionally biased region" description="Low complexity" evidence="11">
    <location>
        <begin position="476"/>
        <end position="493"/>
    </location>
</feature>
<evidence type="ECO:0000256" key="11">
    <source>
        <dbReference type="SAM" id="MobiDB-lite"/>
    </source>
</evidence>
<dbReference type="PROSITE" id="PS00028">
    <property type="entry name" value="ZINC_FINGER_C2H2_1"/>
    <property type="match status" value="1"/>
</dbReference>
<keyword evidence="6" id="KW-0862">Zinc</keyword>
<sequence>MSSGTVVIDLLPSNISRAFGSEITYNESLDSVLKFNQRLLRERRLRLRLPFIDQQTKVVQIPNVNLWKQESDRIVPDRCDQITCYSSIKWKKKKNINGLPTWMNSALYGNNKDQSLNPISGSSDSLAASAQQQLDGDPRVVIKAGDLGICDSDVHIISTIENPAAVVRYMDEQMAAQGHPQYSHQSPRGGSSYADHQNFMIDNCDEPDMMEISDYGDDLSTSINQTIQSVSSTACGGGQSPLPPSSISPGSQIVQHGVGIRRQRGTGNKRGTLGPRRGAGSGVGSGRRQQYTLAELPFVCEFCPARYKTKPGLQYHLAKHRETNKQQGGTGDTPPSTPHSNQSSPNIGSSIMKQKYSTPPEQIAGGNGFNGGQTAGLWNQNLKQSPTQNSNSSSNNGGHHSPIPSSSYHPSYINPSASMPLTVAALSGSHPLHHPGHPPSSYHPQQMYMQPQQYPPRGYEMHPHHNPHPPPPMPHPSMMQHHQYQQQQQVMTRPPIPESIPPSSQSQEVSGNQCDFCLGDEYENKKTHKSEELITCKDCSRSAHPTCLNFNPNMLLSVKKYNWQCMECKTCSICGNSENDSQLLFCDDCDRGYHFYCLQPPLSKAPEGDWRCKLCVTQFGELQEN</sequence>
<proteinExistence type="inferred from homology"/>
<organism evidence="14 15">
    <name type="scientific">Didymodactylos carnosus</name>
    <dbReference type="NCBI Taxonomy" id="1234261"/>
    <lineage>
        <taxon>Eukaryota</taxon>
        <taxon>Metazoa</taxon>
        <taxon>Spiralia</taxon>
        <taxon>Gnathifera</taxon>
        <taxon>Rotifera</taxon>
        <taxon>Eurotatoria</taxon>
        <taxon>Bdelloidea</taxon>
        <taxon>Philodinida</taxon>
        <taxon>Philodinidae</taxon>
        <taxon>Didymodactylos</taxon>
    </lineage>
</organism>
<evidence type="ECO:0000256" key="5">
    <source>
        <dbReference type="ARBA" id="ARBA00022771"/>
    </source>
</evidence>
<dbReference type="InterPro" id="IPR013083">
    <property type="entry name" value="Znf_RING/FYVE/PHD"/>
</dbReference>
<feature type="compositionally biased region" description="Polar residues" evidence="11">
    <location>
        <begin position="180"/>
        <end position="189"/>
    </location>
</feature>
<evidence type="ECO:0000256" key="2">
    <source>
        <dbReference type="ARBA" id="ARBA00010539"/>
    </source>
</evidence>
<evidence type="ECO:0000256" key="7">
    <source>
        <dbReference type="ARBA" id="ARBA00023015"/>
    </source>
</evidence>
<dbReference type="SUPFAM" id="SSF57903">
    <property type="entry name" value="FYVE/PHD zinc finger"/>
    <property type="match status" value="2"/>
</dbReference>
<dbReference type="InterPro" id="IPR013087">
    <property type="entry name" value="Znf_C2H2_type"/>
</dbReference>
<dbReference type="PANTHER" id="PTHR45888">
    <property type="entry name" value="HL01030P-RELATED"/>
    <property type="match status" value="1"/>
</dbReference>
<evidence type="ECO:0000313" key="14">
    <source>
        <dbReference type="EMBL" id="CAF4020035.1"/>
    </source>
</evidence>
<feature type="region of interest" description="Disordered" evidence="11">
    <location>
        <begin position="322"/>
        <end position="411"/>
    </location>
</feature>
<comment type="subcellular location">
    <subcellularLocation>
        <location evidence="1">Nucleus</location>
    </subcellularLocation>
</comment>
<evidence type="ECO:0000256" key="10">
    <source>
        <dbReference type="PROSITE-ProRule" id="PRU00146"/>
    </source>
</evidence>
<dbReference type="InterPro" id="IPR011011">
    <property type="entry name" value="Znf_FYVE_PHD"/>
</dbReference>
<comment type="caution">
    <text evidence="14">The sequence shown here is derived from an EMBL/GenBank/DDBJ whole genome shotgun (WGS) entry which is preliminary data.</text>
</comment>
<dbReference type="AlphaFoldDB" id="A0A8S2NV52"/>
<dbReference type="FunFam" id="3.30.40.10:FF:000005">
    <property type="entry name" value="zinc finger protein isoform X1"/>
    <property type="match status" value="1"/>
</dbReference>
<evidence type="ECO:0000256" key="3">
    <source>
        <dbReference type="ARBA" id="ARBA00022723"/>
    </source>
</evidence>
<dbReference type="GO" id="GO:0005634">
    <property type="term" value="C:nucleus"/>
    <property type="evidence" value="ECO:0007669"/>
    <property type="project" value="UniProtKB-SubCell"/>
</dbReference>
<feature type="compositionally biased region" description="Low complexity" evidence="11">
    <location>
        <begin position="389"/>
        <end position="411"/>
    </location>
</feature>